<dbReference type="Pfam" id="PF13193">
    <property type="entry name" value="AMP-binding_C"/>
    <property type="match status" value="1"/>
</dbReference>
<dbReference type="InterPro" id="IPR025110">
    <property type="entry name" value="AMP-bd_C"/>
</dbReference>
<feature type="domain" description="AMP-binding enzyme C-terminal" evidence="3">
    <location>
        <begin position="290"/>
        <end position="347"/>
    </location>
</feature>
<dbReference type="InterPro" id="IPR020845">
    <property type="entry name" value="AMP-binding_CS"/>
</dbReference>
<evidence type="ECO:0000313" key="5">
    <source>
        <dbReference type="Proteomes" id="UP000184609"/>
    </source>
</evidence>
<name>A0A1M7Z7F7_9BACT</name>
<dbReference type="Gene3D" id="3.40.50.12780">
    <property type="entry name" value="N-terminal domain of ligase-like"/>
    <property type="match status" value="1"/>
</dbReference>
<accession>A0A1M7Z7F7</accession>
<dbReference type="PANTHER" id="PTHR43201">
    <property type="entry name" value="ACYL-COA SYNTHETASE"/>
    <property type="match status" value="1"/>
</dbReference>
<dbReference type="PROSITE" id="PS00455">
    <property type="entry name" value="AMP_BINDING"/>
    <property type="match status" value="1"/>
</dbReference>
<evidence type="ECO:0000256" key="1">
    <source>
        <dbReference type="ARBA" id="ARBA00006432"/>
    </source>
</evidence>
<dbReference type="GO" id="GO:0006631">
    <property type="term" value="P:fatty acid metabolic process"/>
    <property type="evidence" value="ECO:0007669"/>
    <property type="project" value="TreeGrafter"/>
</dbReference>
<sequence>MFQLIYKNRTFQNLEDFHQFDENESEFLKDALSFCKEWLEGKDVFFQKTSGSTGAPKIISIQRKSMEASTKGTGSFFKINPQDVLFCCLNPAYIAGKMMLVRAMEWQVPVILQEPSSNPLLGYSFPNPPTFIALVPMQMEMILANPETSELVKNIPHIILGGAPVNFRLKKSIIQNGISAFQTFGMTETVSHYALAPISENELLYTCLPRVSIGTDERDTLWVKSAMSGPEPIQTNDLVEIENGNSFRWLGRADFVINSGGVKLHPELLEIKAEEIIQNLYPKSRYFFAGVPDQTLGEKLVLFIEKEQDGIDSSHSLIQELSQKLDKYEKPKEIVFRAKFVETPSGKINRKATAQ</sequence>
<protein>
    <submittedName>
        <fullName evidence="4">O-succinylbenzoic acid--CoA ligase</fullName>
    </submittedName>
</protein>
<reference evidence="5" key="1">
    <citation type="submission" date="2016-12" db="EMBL/GenBank/DDBJ databases">
        <authorList>
            <person name="Varghese N."/>
            <person name="Submissions S."/>
        </authorList>
    </citation>
    <scope>NUCLEOTIDE SEQUENCE [LARGE SCALE GENOMIC DNA]</scope>
    <source>
        <strain evidence="5">DSM 25035</strain>
    </source>
</reference>
<proteinExistence type="inferred from homology"/>
<dbReference type="SUPFAM" id="SSF56801">
    <property type="entry name" value="Acetyl-CoA synthetase-like"/>
    <property type="match status" value="1"/>
</dbReference>
<dbReference type="AlphaFoldDB" id="A0A1M7Z7F7"/>
<dbReference type="EMBL" id="FRXN01000001">
    <property type="protein sequence ID" value="SHO60732.1"/>
    <property type="molecule type" value="Genomic_DNA"/>
</dbReference>
<dbReference type="InterPro" id="IPR000873">
    <property type="entry name" value="AMP-dep_synth/lig_dom"/>
</dbReference>
<dbReference type="InterPro" id="IPR045851">
    <property type="entry name" value="AMP-bd_C_sf"/>
</dbReference>
<dbReference type="InterPro" id="IPR042099">
    <property type="entry name" value="ANL_N_sf"/>
</dbReference>
<dbReference type="STRING" id="1073327.SAMN04488108_0990"/>
<dbReference type="Pfam" id="PF00501">
    <property type="entry name" value="AMP-binding"/>
    <property type="match status" value="1"/>
</dbReference>
<evidence type="ECO:0000313" key="4">
    <source>
        <dbReference type="EMBL" id="SHO60732.1"/>
    </source>
</evidence>
<dbReference type="Gene3D" id="3.30.300.30">
    <property type="match status" value="1"/>
</dbReference>
<gene>
    <name evidence="4" type="ORF">SAMN04488108_0990</name>
</gene>
<dbReference type="Proteomes" id="UP000184609">
    <property type="component" value="Unassembled WGS sequence"/>
</dbReference>
<evidence type="ECO:0000259" key="3">
    <source>
        <dbReference type="Pfam" id="PF13193"/>
    </source>
</evidence>
<keyword evidence="4" id="KW-0436">Ligase</keyword>
<keyword evidence="5" id="KW-1185">Reference proteome</keyword>
<organism evidence="4 5">
    <name type="scientific">Algoriphagus zhangzhouensis</name>
    <dbReference type="NCBI Taxonomy" id="1073327"/>
    <lineage>
        <taxon>Bacteria</taxon>
        <taxon>Pseudomonadati</taxon>
        <taxon>Bacteroidota</taxon>
        <taxon>Cytophagia</taxon>
        <taxon>Cytophagales</taxon>
        <taxon>Cyclobacteriaceae</taxon>
        <taxon>Algoriphagus</taxon>
    </lineage>
</organism>
<evidence type="ECO:0000259" key="2">
    <source>
        <dbReference type="Pfam" id="PF00501"/>
    </source>
</evidence>
<dbReference type="OrthoDB" id="8870348at2"/>
<dbReference type="GO" id="GO:0031956">
    <property type="term" value="F:medium-chain fatty acid-CoA ligase activity"/>
    <property type="evidence" value="ECO:0007669"/>
    <property type="project" value="TreeGrafter"/>
</dbReference>
<dbReference type="RefSeq" id="WP_073570608.1">
    <property type="nucleotide sequence ID" value="NZ_FRXN01000001.1"/>
</dbReference>
<comment type="similarity">
    <text evidence="1">Belongs to the ATP-dependent AMP-binding enzyme family.</text>
</comment>
<feature type="domain" description="AMP-dependent synthetase/ligase" evidence="2">
    <location>
        <begin position="38"/>
        <end position="195"/>
    </location>
</feature>
<dbReference type="PANTHER" id="PTHR43201:SF8">
    <property type="entry name" value="ACYL-COA SYNTHETASE FAMILY MEMBER 3"/>
    <property type="match status" value="1"/>
</dbReference>